<accession>A0ABP7IX11</accession>
<organism evidence="1 2">
    <name type="scientific">Streptomyces coacervatus</name>
    <dbReference type="NCBI Taxonomy" id="647381"/>
    <lineage>
        <taxon>Bacteria</taxon>
        <taxon>Bacillati</taxon>
        <taxon>Actinomycetota</taxon>
        <taxon>Actinomycetes</taxon>
        <taxon>Kitasatosporales</taxon>
        <taxon>Streptomycetaceae</taxon>
        <taxon>Streptomyces</taxon>
    </lineage>
</organism>
<evidence type="ECO:0000313" key="1">
    <source>
        <dbReference type="EMBL" id="GAA3828324.1"/>
    </source>
</evidence>
<protein>
    <submittedName>
        <fullName evidence="1">Uncharacterized protein</fullName>
    </submittedName>
</protein>
<dbReference type="Proteomes" id="UP001501009">
    <property type="component" value="Unassembled WGS sequence"/>
</dbReference>
<keyword evidence="2" id="KW-1185">Reference proteome</keyword>
<gene>
    <name evidence="1" type="ORF">GCM10022403_071990</name>
</gene>
<name>A0ABP7IX11_9ACTN</name>
<dbReference type="RefSeq" id="WP_275776346.1">
    <property type="nucleotide sequence ID" value="NZ_BAABDE010000028.1"/>
</dbReference>
<evidence type="ECO:0000313" key="2">
    <source>
        <dbReference type="Proteomes" id="UP001501009"/>
    </source>
</evidence>
<dbReference type="EMBL" id="BAABDE010000028">
    <property type="protein sequence ID" value="GAA3828324.1"/>
    <property type="molecule type" value="Genomic_DNA"/>
</dbReference>
<reference evidence="2" key="1">
    <citation type="journal article" date="2019" name="Int. J. Syst. Evol. Microbiol.">
        <title>The Global Catalogue of Microorganisms (GCM) 10K type strain sequencing project: providing services to taxonomists for standard genome sequencing and annotation.</title>
        <authorList>
            <consortium name="The Broad Institute Genomics Platform"/>
            <consortium name="The Broad Institute Genome Sequencing Center for Infectious Disease"/>
            <person name="Wu L."/>
            <person name="Ma J."/>
        </authorList>
    </citation>
    <scope>NUCLEOTIDE SEQUENCE [LARGE SCALE GENOMIC DNA]</scope>
    <source>
        <strain evidence="2">JCM 17138</strain>
    </source>
</reference>
<proteinExistence type="predicted"/>
<sequence length="43" mass="4384">MTLRALIDGAEPSFGQAGAIDQARVIEALRESGGRGTPVMLGA</sequence>
<comment type="caution">
    <text evidence="1">The sequence shown here is derived from an EMBL/GenBank/DDBJ whole genome shotgun (WGS) entry which is preliminary data.</text>
</comment>